<keyword evidence="2" id="KW-0812">Transmembrane</keyword>
<keyword evidence="4" id="KW-1185">Reference proteome</keyword>
<evidence type="ECO:0000256" key="2">
    <source>
        <dbReference type="SAM" id="Phobius"/>
    </source>
</evidence>
<evidence type="ECO:0008006" key="5">
    <source>
        <dbReference type="Google" id="ProtNLM"/>
    </source>
</evidence>
<feature type="compositionally biased region" description="Basic residues" evidence="1">
    <location>
        <begin position="150"/>
        <end position="165"/>
    </location>
</feature>
<protein>
    <recommendedName>
        <fullName evidence="5">Transmembrane protein</fullName>
    </recommendedName>
</protein>
<keyword evidence="2" id="KW-1133">Transmembrane helix</keyword>
<dbReference type="GeneID" id="300572130"/>
<name>A0ABY2HH29_9HYPO</name>
<evidence type="ECO:0000313" key="4">
    <source>
        <dbReference type="Proteomes" id="UP001642720"/>
    </source>
</evidence>
<organism evidence="3 4">
    <name type="scientific">Trichoderma ghanense</name>
    <dbReference type="NCBI Taxonomy" id="65468"/>
    <lineage>
        <taxon>Eukaryota</taxon>
        <taxon>Fungi</taxon>
        <taxon>Dikarya</taxon>
        <taxon>Ascomycota</taxon>
        <taxon>Pezizomycotina</taxon>
        <taxon>Sordariomycetes</taxon>
        <taxon>Hypocreomycetidae</taxon>
        <taxon>Hypocreales</taxon>
        <taxon>Hypocreaceae</taxon>
        <taxon>Trichoderma</taxon>
    </lineage>
</organism>
<accession>A0ABY2HH29</accession>
<keyword evidence="2" id="KW-0472">Membrane</keyword>
<proteinExistence type="predicted"/>
<feature type="compositionally biased region" description="Basic residues" evidence="1">
    <location>
        <begin position="73"/>
        <end position="89"/>
    </location>
</feature>
<evidence type="ECO:0000256" key="1">
    <source>
        <dbReference type="SAM" id="MobiDB-lite"/>
    </source>
</evidence>
<comment type="caution">
    <text evidence="3">The sequence shown here is derived from an EMBL/GenBank/DDBJ whole genome shotgun (WGS) entry which is preliminary data.</text>
</comment>
<gene>
    <name evidence="3" type="ORF">CCMA1212_000200</name>
</gene>
<reference evidence="3 4" key="1">
    <citation type="submission" date="2018-01" db="EMBL/GenBank/DDBJ databases">
        <title>Genome characterization of the sugarcane-associated fungus Trichoderma ghanense CCMA-1212 and their application in lignocelulose bioconversion.</title>
        <authorList>
            <person name="Steindorff A.S."/>
            <person name="Mendes T.D."/>
            <person name="Vilela E.S.D."/>
            <person name="Rodrigues D.S."/>
            <person name="Formighieri E.F."/>
            <person name="Melo I.S."/>
            <person name="Favaro L.C.L."/>
        </authorList>
    </citation>
    <scope>NUCLEOTIDE SEQUENCE [LARGE SCALE GENOMIC DNA]</scope>
    <source>
        <strain evidence="3 4">CCMA-1212</strain>
    </source>
</reference>
<dbReference type="Proteomes" id="UP001642720">
    <property type="component" value="Unassembled WGS sequence"/>
</dbReference>
<feature type="compositionally biased region" description="Polar residues" evidence="1">
    <location>
        <begin position="91"/>
        <end position="114"/>
    </location>
</feature>
<feature type="transmembrane region" description="Helical" evidence="2">
    <location>
        <begin position="42"/>
        <end position="61"/>
    </location>
</feature>
<feature type="region of interest" description="Disordered" evidence="1">
    <location>
        <begin position="72"/>
        <end position="173"/>
    </location>
</feature>
<dbReference type="EMBL" id="PPTA01000001">
    <property type="protein sequence ID" value="TFB07581.1"/>
    <property type="molecule type" value="Genomic_DNA"/>
</dbReference>
<dbReference type="RefSeq" id="XP_073563782.1">
    <property type="nucleotide sequence ID" value="XM_073697680.1"/>
</dbReference>
<sequence>MRLRFHHGQNPRAVSGNSWRRLLHLNRIFTRRLPGVHPCSPFFFFLLLLLLLLLLSLCPVWHRFPTSLAQLVHRQKQKGRGDKRRKPPQHKGSTVTPQHGNTRSMQAASGNKITSAMEARGCRRKGWQEKAGDGGTRQNRLTYERASMYKSRHRNVVAPRKSRSNGKREKLGG</sequence>
<evidence type="ECO:0000313" key="3">
    <source>
        <dbReference type="EMBL" id="TFB07581.1"/>
    </source>
</evidence>